<accession>A0A1G9PVV1</accession>
<feature type="compositionally biased region" description="Basic and acidic residues" evidence="6">
    <location>
        <begin position="67"/>
        <end position="83"/>
    </location>
</feature>
<dbReference type="GO" id="GO:0005524">
    <property type="term" value="F:ATP binding"/>
    <property type="evidence" value="ECO:0007669"/>
    <property type="project" value="UniProtKB-KW"/>
</dbReference>
<proteinExistence type="predicted"/>
<keyword evidence="4 8" id="KW-0067">ATP-binding</keyword>
<dbReference type="PROSITE" id="PS00211">
    <property type="entry name" value="ABC_TRANSPORTER_1"/>
    <property type="match status" value="1"/>
</dbReference>
<name>A0A1G9PVV1_9ACTN</name>
<evidence type="ECO:0000256" key="5">
    <source>
        <dbReference type="ARBA" id="ARBA00023251"/>
    </source>
</evidence>
<feature type="domain" description="ABC transporter" evidence="7">
    <location>
        <begin position="104"/>
        <end position="327"/>
    </location>
</feature>
<dbReference type="GO" id="GO:0016887">
    <property type="term" value="F:ATP hydrolysis activity"/>
    <property type="evidence" value="ECO:0007669"/>
    <property type="project" value="InterPro"/>
</dbReference>
<dbReference type="PANTHER" id="PTHR42711">
    <property type="entry name" value="ABC TRANSPORTER ATP-BINDING PROTEIN"/>
    <property type="match status" value="1"/>
</dbReference>
<dbReference type="SUPFAM" id="SSF52540">
    <property type="entry name" value="P-loop containing nucleoside triphosphate hydrolases"/>
    <property type="match status" value="1"/>
</dbReference>
<dbReference type="InterPro" id="IPR017871">
    <property type="entry name" value="ABC_transporter-like_CS"/>
</dbReference>
<evidence type="ECO:0000256" key="1">
    <source>
        <dbReference type="ARBA" id="ARBA00004202"/>
    </source>
</evidence>
<evidence type="ECO:0000256" key="4">
    <source>
        <dbReference type="ARBA" id="ARBA00022840"/>
    </source>
</evidence>
<evidence type="ECO:0000256" key="2">
    <source>
        <dbReference type="ARBA" id="ARBA00022448"/>
    </source>
</evidence>
<evidence type="ECO:0000256" key="3">
    <source>
        <dbReference type="ARBA" id="ARBA00022741"/>
    </source>
</evidence>
<dbReference type="Gene3D" id="3.40.50.300">
    <property type="entry name" value="P-loop containing nucleotide triphosphate hydrolases"/>
    <property type="match status" value="1"/>
</dbReference>
<feature type="region of interest" description="Disordered" evidence="6">
    <location>
        <begin position="21"/>
        <end position="83"/>
    </location>
</feature>
<dbReference type="CDD" id="cd03230">
    <property type="entry name" value="ABC_DR_subfamily_A"/>
    <property type="match status" value="1"/>
</dbReference>
<protein>
    <submittedName>
        <fullName evidence="8">ABC-2 type transport system ATP-binding protein</fullName>
    </submittedName>
</protein>
<dbReference type="InterPro" id="IPR003439">
    <property type="entry name" value="ABC_transporter-like_ATP-bd"/>
</dbReference>
<evidence type="ECO:0000256" key="6">
    <source>
        <dbReference type="SAM" id="MobiDB-lite"/>
    </source>
</evidence>
<evidence type="ECO:0000313" key="9">
    <source>
        <dbReference type="Proteomes" id="UP000198683"/>
    </source>
</evidence>
<dbReference type="GO" id="GO:0046677">
    <property type="term" value="P:response to antibiotic"/>
    <property type="evidence" value="ECO:0007669"/>
    <property type="project" value="UniProtKB-KW"/>
</dbReference>
<comment type="subcellular location">
    <subcellularLocation>
        <location evidence="1">Cell membrane</location>
        <topology evidence="1">Peripheral membrane protein</topology>
    </subcellularLocation>
</comment>
<gene>
    <name evidence="8" type="ORF">SAMN05421874_1369</name>
</gene>
<dbReference type="STRING" id="683260.SAMN05421874_1369"/>
<keyword evidence="2" id="KW-0813">Transport</keyword>
<organism evidence="8 9">
    <name type="scientific">Nonomuraea maritima</name>
    <dbReference type="NCBI Taxonomy" id="683260"/>
    <lineage>
        <taxon>Bacteria</taxon>
        <taxon>Bacillati</taxon>
        <taxon>Actinomycetota</taxon>
        <taxon>Actinomycetes</taxon>
        <taxon>Streptosporangiales</taxon>
        <taxon>Streptosporangiaceae</taxon>
        <taxon>Nonomuraea</taxon>
    </lineage>
</organism>
<keyword evidence="3" id="KW-0547">Nucleotide-binding</keyword>
<evidence type="ECO:0000259" key="7">
    <source>
        <dbReference type="PROSITE" id="PS50893"/>
    </source>
</evidence>
<dbReference type="InterPro" id="IPR050763">
    <property type="entry name" value="ABC_transporter_ATP-binding"/>
</dbReference>
<keyword evidence="9" id="KW-1185">Reference proteome</keyword>
<dbReference type="InterPro" id="IPR003593">
    <property type="entry name" value="AAA+_ATPase"/>
</dbReference>
<dbReference type="PANTHER" id="PTHR42711:SF17">
    <property type="entry name" value="ABC TRANSPORTER ATP-BINDING PROTEIN"/>
    <property type="match status" value="1"/>
</dbReference>
<sequence length="394" mass="40946">MFGYYVTFRLGVSLRKVSLGNHPLRSPSTAMATGTGTSRTTVASTSTATTSPTPMTRKRAAAAGHPTEVRRSGHDIRHTGPADVRHYTADTPAPHAVGMTKNAWEMRAVTKRYGPVTALGGVDLDVGEGQTVAVLGPNGAGKSTLLSIGLGLLAPGSGTARVLGRTPVEALRSGRVGALLQEAGLPDDVRVAELVTAVAGMYPEPLPAARAMRAAGVEEFAGRPVGRLSGGQRQRVRFALCLVGDPDLLVLDEPTAGLDVEGRRALWHEVRSRTAAGRTAVFATHYLAEAEEYADRVVLLAGGEVVADGPVAAVKAMVGGTEVRCTLDGADPAALEALPGVRQVGLEGRAVTLRTSDSDATLRALFTAYDGVSGVRLEDTDLERAFVTLTGGRG</sequence>
<dbReference type="GO" id="GO:0005886">
    <property type="term" value="C:plasma membrane"/>
    <property type="evidence" value="ECO:0007669"/>
    <property type="project" value="UniProtKB-SubCell"/>
</dbReference>
<dbReference type="AlphaFoldDB" id="A0A1G9PVV1"/>
<dbReference type="EMBL" id="FNFB01000036">
    <property type="protein sequence ID" value="SDM02890.1"/>
    <property type="molecule type" value="Genomic_DNA"/>
</dbReference>
<dbReference type="InterPro" id="IPR027417">
    <property type="entry name" value="P-loop_NTPase"/>
</dbReference>
<evidence type="ECO:0000313" key="8">
    <source>
        <dbReference type="EMBL" id="SDM02890.1"/>
    </source>
</evidence>
<dbReference type="PROSITE" id="PS50893">
    <property type="entry name" value="ABC_TRANSPORTER_2"/>
    <property type="match status" value="1"/>
</dbReference>
<dbReference type="Proteomes" id="UP000198683">
    <property type="component" value="Unassembled WGS sequence"/>
</dbReference>
<reference evidence="8 9" key="1">
    <citation type="submission" date="2016-10" db="EMBL/GenBank/DDBJ databases">
        <authorList>
            <person name="de Groot N.N."/>
        </authorList>
    </citation>
    <scope>NUCLEOTIDE SEQUENCE [LARGE SCALE GENOMIC DNA]</scope>
    <source>
        <strain evidence="8 9">CGMCC 4.5681</strain>
    </source>
</reference>
<dbReference type="Pfam" id="PF00005">
    <property type="entry name" value="ABC_tran"/>
    <property type="match status" value="1"/>
</dbReference>
<keyword evidence="5" id="KW-0046">Antibiotic resistance</keyword>
<dbReference type="SMART" id="SM00382">
    <property type="entry name" value="AAA"/>
    <property type="match status" value="1"/>
</dbReference>
<feature type="compositionally biased region" description="Low complexity" evidence="6">
    <location>
        <begin position="26"/>
        <end position="55"/>
    </location>
</feature>